<reference evidence="3" key="1">
    <citation type="journal article" date="2014" name="Proc. Natl. Acad. Sci. U.S.A.">
        <title>Extensive sampling of basidiomycete genomes demonstrates inadequacy of the white-rot/brown-rot paradigm for wood decay fungi.</title>
        <authorList>
            <person name="Riley R."/>
            <person name="Salamov A.A."/>
            <person name="Brown D.W."/>
            <person name="Nagy L.G."/>
            <person name="Floudas D."/>
            <person name="Held B.W."/>
            <person name="Levasseur A."/>
            <person name="Lombard V."/>
            <person name="Morin E."/>
            <person name="Otillar R."/>
            <person name="Lindquist E.A."/>
            <person name="Sun H."/>
            <person name="LaButti K.M."/>
            <person name="Schmutz J."/>
            <person name="Jabbour D."/>
            <person name="Luo H."/>
            <person name="Baker S.E."/>
            <person name="Pisabarro A.G."/>
            <person name="Walton J.D."/>
            <person name="Blanchette R.A."/>
            <person name="Henrissat B."/>
            <person name="Martin F."/>
            <person name="Cullen D."/>
            <person name="Hibbett D.S."/>
            <person name="Grigoriev I.V."/>
        </authorList>
    </citation>
    <scope>NUCLEOTIDE SEQUENCE [LARGE SCALE GENOMIC DNA]</scope>
    <source>
        <strain evidence="3">FD-172 SS1</strain>
    </source>
</reference>
<organism evidence="2 3">
    <name type="scientific">Botryobasidium botryosum (strain FD-172 SS1)</name>
    <dbReference type="NCBI Taxonomy" id="930990"/>
    <lineage>
        <taxon>Eukaryota</taxon>
        <taxon>Fungi</taxon>
        <taxon>Dikarya</taxon>
        <taxon>Basidiomycota</taxon>
        <taxon>Agaricomycotina</taxon>
        <taxon>Agaricomycetes</taxon>
        <taxon>Cantharellales</taxon>
        <taxon>Botryobasidiaceae</taxon>
        <taxon>Botryobasidium</taxon>
    </lineage>
</organism>
<accession>A0A067M9H7</accession>
<evidence type="ECO:0000313" key="2">
    <source>
        <dbReference type="EMBL" id="KDQ11320.1"/>
    </source>
</evidence>
<evidence type="ECO:0000313" key="3">
    <source>
        <dbReference type="Proteomes" id="UP000027195"/>
    </source>
</evidence>
<gene>
    <name evidence="2" type="ORF">BOTBODRAFT_458008</name>
</gene>
<sequence length="199" mass="22257">MSTDTQETERICTLPLIPISRLPSQFMVNLGRWPASTGKPQNAQSDISRLISHSCLALVGYLCVYALRRHDRSGGRSGGRCPSRPPVPNFSASYSHCERGAVTECDHFSDELSDPTSILCDNVRPSPPPKPQCSTPRIRYFFIWNHFIFVIISSAIWAANRAPSRSSHVAWVSVVDTSAKGLPRFKFEYSRHAIRLRVA</sequence>
<feature type="transmembrane region" description="Helical" evidence="1">
    <location>
        <begin position="140"/>
        <end position="159"/>
    </location>
</feature>
<keyword evidence="1" id="KW-1133">Transmembrane helix</keyword>
<name>A0A067M9H7_BOTB1</name>
<keyword evidence="1" id="KW-0472">Membrane</keyword>
<keyword evidence="3" id="KW-1185">Reference proteome</keyword>
<dbReference type="EMBL" id="KL198059">
    <property type="protein sequence ID" value="KDQ11320.1"/>
    <property type="molecule type" value="Genomic_DNA"/>
</dbReference>
<dbReference type="HOGENOM" id="CLU_1371990_0_0_1"/>
<protein>
    <submittedName>
        <fullName evidence="2">Uncharacterized protein</fullName>
    </submittedName>
</protein>
<keyword evidence="1" id="KW-0812">Transmembrane</keyword>
<proteinExistence type="predicted"/>
<dbReference type="InParanoid" id="A0A067M9H7"/>
<evidence type="ECO:0000256" key="1">
    <source>
        <dbReference type="SAM" id="Phobius"/>
    </source>
</evidence>
<dbReference type="AlphaFoldDB" id="A0A067M9H7"/>
<dbReference type="Proteomes" id="UP000027195">
    <property type="component" value="Unassembled WGS sequence"/>
</dbReference>